<dbReference type="Proteomes" id="UP000076244">
    <property type="component" value="Chromosome"/>
</dbReference>
<feature type="transmembrane region" description="Helical" evidence="1">
    <location>
        <begin position="29"/>
        <end position="50"/>
    </location>
</feature>
<accession>A0A0R2HM41</accession>
<dbReference type="AlphaFoldDB" id="A0A0R2HM41"/>
<sequence>MAQNKKTELAEDTKKMEEMNQIELIIGQVLRIGVIISAAVILIGILLLAVTGKTGYAPNVYPITVKSITAGILALKPFAIMMLGLFLLILTPVLRVAVSIYAFAKEKDHLYVWITTFVLVILLIGMGIGYLGK</sequence>
<feature type="transmembrane region" description="Helical" evidence="1">
    <location>
        <begin position="110"/>
        <end position="131"/>
    </location>
</feature>
<dbReference type="RefSeq" id="WP_062903910.1">
    <property type="nucleotide sequence ID" value="NZ_BAAAXI010000190.1"/>
</dbReference>
<dbReference type="OrthoDB" id="1682804at2"/>
<keyword evidence="1" id="KW-0472">Membrane</keyword>
<evidence type="ECO:0000313" key="4">
    <source>
        <dbReference type="Proteomes" id="UP000076244"/>
    </source>
</evidence>
<dbReference type="EMBL" id="CP012288">
    <property type="protein sequence ID" value="AMV67285.1"/>
    <property type="molecule type" value="Genomic_DNA"/>
</dbReference>
<dbReference type="GeneID" id="57276623"/>
<gene>
    <name evidence="2" type="ORF">ADU70_1342</name>
    <name evidence="3" type="ORF">ADU72_1356</name>
</gene>
<organism evidence="2 5">
    <name type="scientific">Pediococcus damnosus</name>
    <dbReference type="NCBI Taxonomy" id="51663"/>
    <lineage>
        <taxon>Bacteria</taxon>
        <taxon>Bacillati</taxon>
        <taxon>Bacillota</taxon>
        <taxon>Bacilli</taxon>
        <taxon>Lactobacillales</taxon>
        <taxon>Lactobacillaceae</taxon>
        <taxon>Pediococcus</taxon>
    </lineage>
</organism>
<reference evidence="4 5" key="1">
    <citation type="journal article" date="2016" name="PLoS ONE">
        <title>The Identification of Novel Diagnostic Marker Genes for the Detection of Beer Spoiling Pediococcus damnosus Strains Using the BlAst Diagnostic Gene findEr.</title>
        <authorList>
            <person name="Behr J."/>
            <person name="Geissler A.J."/>
            <person name="Schmid J."/>
            <person name="Zehe A."/>
            <person name="Vogel R.F."/>
        </authorList>
    </citation>
    <scope>NUCLEOTIDE SEQUENCE [LARGE SCALE GENOMIC DNA]</scope>
    <source>
        <strain evidence="2 5">TMW 2.1533</strain>
        <strain evidence="3 4">TMW 2.1535</strain>
    </source>
</reference>
<dbReference type="Pfam" id="PF07843">
    <property type="entry name" value="DUF1634"/>
    <property type="match status" value="1"/>
</dbReference>
<evidence type="ECO:0000256" key="1">
    <source>
        <dbReference type="SAM" id="Phobius"/>
    </source>
</evidence>
<keyword evidence="1" id="KW-1133">Transmembrane helix</keyword>
<dbReference type="InterPro" id="IPR012861">
    <property type="entry name" value="DUF1634"/>
</dbReference>
<evidence type="ECO:0000313" key="2">
    <source>
        <dbReference type="EMBL" id="AMV62830.1"/>
    </source>
</evidence>
<proteinExistence type="predicted"/>
<dbReference type="Proteomes" id="UP000076405">
    <property type="component" value="Chromosome"/>
</dbReference>
<keyword evidence="4" id="KW-1185">Reference proteome</keyword>
<evidence type="ECO:0000313" key="5">
    <source>
        <dbReference type="Proteomes" id="UP000076405"/>
    </source>
</evidence>
<evidence type="ECO:0008006" key="6">
    <source>
        <dbReference type="Google" id="ProtNLM"/>
    </source>
</evidence>
<name>A0A0R2HM41_9LACO</name>
<evidence type="ECO:0000313" key="3">
    <source>
        <dbReference type="EMBL" id="AMV67285.1"/>
    </source>
</evidence>
<dbReference type="EMBL" id="CP012275">
    <property type="protein sequence ID" value="AMV62830.1"/>
    <property type="molecule type" value="Genomic_DNA"/>
</dbReference>
<protein>
    <recommendedName>
        <fullName evidence="6">Integral membrane protein</fullName>
    </recommendedName>
</protein>
<keyword evidence="1" id="KW-0812">Transmembrane</keyword>
<dbReference type="KEGG" id="pdm:ADU72_1356"/>